<name>A0A9Q1J3H8_SYNKA</name>
<gene>
    <name evidence="1" type="ORF">SKAU_G00143100</name>
</gene>
<organism evidence="1 2">
    <name type="scientific">Synaphobranchus kaupii</name>
    <name type="common">Kaup's arrowtooth eel</name>
    <dbReference type="NCBI Taxonomy" id="118154"/>
    <lineage>
        <taxon>Eukaryota</taxon>
        <taxon>Metazoa</taxon>
        <taxon>Chordata</taxon>
        <taxon>Craniata</taxon>
        <taxon>Vertebrata</taxon>
        <taxon>Euteleostomi</taxon>
        <taxon>Actinopterygii</taxon>
        <taxon>Neopterygii</taxon>
        <taxon>Teleostei</taxon>
        <taxon>Anguilliformes</taxon>
        <taxon>Synaphobranchidae</taxon>
        <taxon>Synaphobranchus</taxon>
    </lineage>
</organism>
<evidence type="ECO:0000313" key="1">
    <source>
        <dbReference type="EMBL" id="KAJ8365479.1"/>
    </source>
</evidence>
<reference evidence="1" key="1">
    <citation type="journal article" date="2023" name="Science">
        <title>Genome structures resolve the early diversification of teleost fishes.</title>
        <authorList>
            <person name="Parey E."/>
            <person name="Louis A."/>
            <person name="Montfort J."/>
            <person name="Bouchez O."/>
            <person name="Roques C."/>
            <person name="Iampietro C."/>
            <person name="Lluch J."/>
            <person name="Castinel A."/>
            <person name="Donnadieu C."/>
            <person name="Desvignes T."/>
            <person name="Floi Bucao C."/>
            <person name="Jouanno E."/>
            <person name="Wen M."/>
            <person name="Mejri S."/>
            <person name="Dirks R."/>
            <person name="Jansen H."/>
            <person name="Henkel C."/>
            <person name="Chen W.J."/>
            <person name="Zahm M."/>
            <person name="Cabau C."/>
            <person name="Klopp C."/>
            <person name="Thompson A.W."/>
            <person name="Robinson-Rechavi M."/>
            <person name="Braasch I."/>
            <person name="Lecointre G."/>
            <person name="Bobe J."/>
            <person name="Postlethwait J.H."/>
            <person name="Berthelot C."/>
            <person name="Roest Crollius H."/>
            <person name="Guiguen Y."/>
        </authorList>
    </citation>
    <scope>NUCLEOTIDE SEQUENCE</scope>
    <source>
        <strain evidence="1">WJC10195</strain>
    </source>
</reference>
<sequence>MSETRESRESPQVRLRETLQNNEVLLSRTTPAGARQISIRGLAERIRKWLSKKSRRTNDTEFRLASLGAVLCSGVMRERGSGLELPERKADGAVAAAYTVRRPWYRGYVASGSRSDRLRYFHFDTASSLQTFMATDVSVVSWRPPRTLLSPAGNVDEGEQAP</sequence>
<evidence type="ECO:0000313" key="2">
    <source>
        <dbReference type="Proteomes" id="UP001152622"/>
    </source>
</evidence>
<dbReference type="EMBL" id="JAINUF010000004">
    <property type="protein sequence ID" value="KAJ8365479.1"/>
    <property type="molecule type" value="Genomic_DNA"/>
</dbReference>
<protein>
    <submittedName>
        <fullName evidence="1">Uncharacterized protein</fullName>
    </submittedName>
</protein>
<comment type="caution">
    <text evidence="1">The sequence shown here is derived from an EMBL/GenBank/DDBJ whole genome shotgun (WGS) entry which is preliminary data.</text>
</comment>
<dbReference type="Proteomes" id="UP001152622">
    <property type="component" value="Chromosome 4"/>
</dbReference>
<dbReference type="AlphaFoldDB" id="A0A9Q1J3H8"/>
<proteinExistence type="predicted"/>
<keyword evidence="2" id="KW-1185">Reference proteome</keyword>
<accession>A0A9Q1J3H8</accession>